<keyword evidence="3" id="KW-0804">Transcription</keyword>
<organism evidence="5">
    <name type="scientific">Candidatus Enterococcus dunnyi</name>
    <dbReference type="NCBI Taxonomy" id="1834192"/>
    <lineage>
        <taxon>Bacteria</taxon>
        <taxon>Bacillati</taxon>
        <taxon>Bacillota</taxon>
        <taxon>Bacilli</taxon>
        <taxon>Lactobacillales</taxon>
        <taxon>Enterococcaceae</taxon>
        <taxon>Enterococcus</taxon>
    </lineage>
</organism>
<reference evidence="5" key="1">
    <citation type="submission" date="2017-05" db="EMBL/GenBank/DDBJ databases">
        <title>The Genome Sequence of Enterococcus sp. 9D6_DIV0238.</title>
        <authorList>
            <consortium name="The Broad Institute Genomics Platform"/>
            <consortium name="The Broad Institute Genomic Center for Infectious Diseases"/>
            <person name="Earl A."/>
            <person name="Manson A."/>
            <person name="Schwartman J."/>
            <person name="Gilmore M."/>
            <person name="Abouelleil A."/>
            <person name="Cao P."/>
            <person name="Chapman S."/>
            <person name="Cusick C."/>
            <person name="Shea T."/>
            <person name="Young S."/>
            <person name="Neafsey D."/>
            <person name="Nusbaum C."/>
            <person name="Birren B."/>
        </authorList>
    </citation>
    <scope>NUCLEOTIDE SEQUENCE [LARGE SCALE GENOMIC DNA]</scope>
    <source>
        <strain evidence="5">9D6_DIV0238</strain>
    </source>
</reference>
<dbReference type="PROSITE" id="PS50995">
    <property type="entry name" value="HTH_MARR_2"/>
    <property type="match status" value="1"/>
</dbReference>
<dbReference type="OrthoDB" id="9799747at2"/>
<keyword evidence="7" id="KW-1185">Reference proteome</keyword>
<dbReference type="EMBL" id="CP147246">
    <property type="protein sequence ID" value="WYJ92559.1"/>
    <property type="molecule type" value="Genomic_DNA"/>
</dbReference>
<evidence type="ECO:0000256" key="2">
    <source>
        <dbReference type="ARBA" id="ARBA00023125"/>
    </source>
</evidence>
<dbReference type="AlphaFoldDB" id="A0A200JDF3"/>
<dbReference type="GO" id="GO:0003677">
    <property type="term" value="F:DNA binding"/>
    <property type="evidence" value="ECO:0007669"/>
    <property type="project" value="UniProtKB-KW"/>
</dbReference>
<name>A0A200JDF3_9ENTE</name>
<dbReference type="Pfam" id="PF01047">
    <property type="entry name" value="MarR"/>
    <property type="match status" value="1"/>
</dbReference>
<reference evidence="6" key="2">
    <citation type="submission" date="2017-05" db="EMBL/GenBank/DDBJ databases">
        <authorList>
            <consortium name="The Broad Institute Genomics Platform"/>
            <consortium name="The Broad Institute Genomic Center for Infectious Diseases"/>
            <person name="Earl A."/>
            <person name="Manson A."/>
            <person name="Schwartman J."/>
            <person name="Gilmore M."/>
            <person name="Abouelleil A."/>
            <person name="Cao P."/>
            <person name="Chapman S."/>
            <person name="Cusick C."/>
            <person name="Shea T."/>
            <person name="Young S."/>
            <person name="Neafsey D."/>
            <person name="Nusbaum C."/>
            <person name="Birren B."/>
        </authorList>
    </citation>
    <scope>NUCLEOTIDE SEQUENCE</scope>
    <source>
        <strain evidence="6">9D6_DIV0238</strain>
    </source>
</reference>
<reference evidence="6" key="3">
    <citation type="submission" date="2024-03" db="EMBL/GenBank/DDBJ databases">
        <title>The Genome Sequence of Enterococcus sp. DIV0238c.</title>
        <authorList>
            <consortium name="The Broad Institute Genomics Platform"/>
            <consortium name="The Broad Institute Microbial Omics Core"/>
            <consortium name="The Broad Institute Genomic Center for Infectious Diseases"/>
            <person name="Earl A."/>
            <person name="Manson A."/>
            <person name="Gilmore M."/>
            <person name="Schwartman J."/>
            <person name="Shea T."/>
            <person name="Abouelleil A."/>
            <person name="Cao P."/>
            <person name="Chapman S."/>
            <person name="Cusick C."/>
            <person name="Young S."/>
            <person name="Neafsey D."/>
            <person name="Nusbaum C."/>
            <person name="Birren B."/>
        </authorList>
    </citation>
    <scope>NUCLEOTIDE SEQUENCE</scope>
    <source>
        <strain evidence="6">9D6_DIV0238</strain>
    </source>
</reference>
<dbReference type="InterPro" id="IPR036388">
    <property type="entry name" value="WH-like_DNA-bd_sf"/>
</dbReference>
<evidence type="ECO:0000256" key="3">
    <source>
        <dbReference type="ARBA" id="ARBA00023163"/>
    </source>
</evidence>
<proteinExistence type="predicted"/>
<dbReference type="Proteomes" id="UP000196151">
    <property type="component" value="Chromosome"/>
</dbReference>
<evidence type="ECO:0000259" key="4">
    <source>
        <dbReference type="PROSITE" id="PS50995"/>
    </source>
</evidence>
<protein>
    <submittedName>
        <fullName evidence="6">MarR family transcriptional regulator, 2-MHQ and catechol-resistance regulon repressor</fullName>
    </submittedName>
</protein>
<keyword evidence="1" id="KW-0805">Transcription regulation</keyword>
<accession>A0A200JDF3</accession>
<dbReference type="EMBL" id="NIBQ01000001">
    <property type="protein sequence ID" value="OUZ35252.1"/>
    <property type="molecule type" value="Genomic_DNA"/>
</dbReference>
<dbReference type="SUPFAM" id="SSF46785">
    <property type="entry name" value="Winged helix' DNA-binding domain"/>
    <property type="match status" value="1"/>
</dbReference>
<dbReference type="GO" id="GO:0003700">
    <property type="term" value="F:DNA-binding transcription factor activity"/>
    <property type="evidence" value="ECO:0007669"/>
    <property type="project" value="InterPro"/>
</dbReference>
<dbReference type="PRINTS" id="PR00598">
    <property type="entry name" value="HTHMARR"/>
</dbReference>
<dbReference type="PANTHER" id="PTHR42756">
    <property type="entry name" value="TRANSCRIPTIONAL REGULATOR, MARR"/>
    <property type="match status" value="1"/>
</dbReference>
<dbReference type="SMART" id="SM00347">
    <property type="entry name" value="HTH_MARR"/>
    <property type="match status" value="1"/>
</dbReference>
<gene>
    <name evidence="6" type="ORF">A5889_000038</name>
    <name evidence="5" type="ORF">A5889_000728</name>
</gene>
<dbReference type="PANTHER" id="PTHR42756:SF1">
    <property type="entry name" value="TRANSCRIPTIONAL REPRESSOR OF EMRAB OPERON"/>
    <property type="match status" value="1"/>
</dbReference>
<dbReference type="InterPro" id="IPR036390">
    <property type="entry name" value="WH_DNA-bd_sf"/>
</dbReference>
<sequence length="139" mass="15932">MDHQEESLKTYIGILRTASQLEQLAKKDVTCYGLNITEFSVLELLFHKGRQTTQTIKEKILIASSSTTYVIDQLTKKGYVKRQTNESDRRIIYVDITLAGKTLMEEIFPTHAQQIAASFSDITIEELRSLQHILKKIND</sequence>
<dbReference type="InterPro" id="IPR000835">
    <property type="entry name" value="HTH_MarR-typ"/>
</dbReference>
<feature type="domain" description="HTH marR-type" evidence="4">
    <location>
        <begin position="1"/>
        <end position="139"/>
    </location>
</feature>
<evidence type="ECO:0000313" key="6">
    <source>
        <dbReference type="EMBL" id="WYJ92559.1"/>
    </source>
</evidence>
<evidence type="ECO:0000256" key="1">
    <source>
        <dbReference type="ARBA" id="ARBA00023015"/>
    </source>
</evidence>
<dbReference type="RefSeq" id="WP_087639870.1">
    <property type="nucleotide sequence ID" value="NZ_CP147246.1"/>
</dbReference>
<dbReference type="Gene3D" id="1.10.10.10">
    <property type="entry name" value="Winged helix-like DNA-binding domain superfamily/Winged helix DNA-binding domain"/>
    <property type="match status" value="1"/>
</dbReference>
<keyword evidence="2" id="KW-0238">DNA-binding</keyword>
<evidence type="ECO:0000313" key="5">
    <source>
        <dbReference type="EMBL" id="OUZ35252.1"/>
    </source>
</evidence>
<evidence type="ECO:0000313" key="7">
    <source>
        <dbReference type="Proteomes" id="UP000196151"/>
    </source>
</evidence>